<sequence length="328" mass="38330">MNKHTQKMREKRNTTRKINTLKILPKCPRSRITGMESYKINCGKNLLIGYDTIKALEETSTHKDDFVHVVLSKLQDYDEPVVVKVYDEYNFHLHIEMNILKKIDGFRNAPQLICDFSCNDDKNKYITKIRNQTRFCGNGSHKLHFFVYEYISHGDVSDFLTSNTVHIDTIKNLILQLTCVIMQLASVYRIYHGDINSGNILIDSTNEKNVDYCIDGETFVIESHGIMPKLIDYGRSNFYNSGNIPNQHVWFDIIMMLGVIYPYIQNNDLKPTKNFTRFADSYYPGSVTDKEINLQRLKQQILDMSKKTELHLSSLPDYFIYMRNVLYN</sequence>
<dbReference type="GO" id="GO:0005524">
    <property type="term" value="F:ATP binding"/>
    <property type="evidence" value="ECO:0007669"/>
    <property type="project" value="InterPro"/>
</dbReference>
<dbReference type="GO" id="GO:0005737">
    <property type="term" value="C:cytoplasm"/>
    <property type="evidence" value="ECO:0007669"/>
    <property type="project" value="TreeGrafter"/>
</dbReference>
<feature type="domain" description="Protein kinase" evidence="1">
    <location>
        <begin position="55"/>
        <end position="328"/>
    </location>
</feature>
<protein>
    <recommendedName>
        <fullName evidence="1">Protein kinase domain-containing protein</fullName>
    </recommendedName>
</protein>
<reference evidence="2" key="1">
    <citation type="journal article" date="2020" name="Nature">
        <title>Giant virus diversity and host interactions through global metagenomics.</title>
        <authorList>
            <person name="Schulz F."/>
            <person name="Roux S."/>
            <person name="Paez-Espino D."/>
            <person name="Jungbluth S."/>
            <person name="Walsh D.A."/>
            <person name="Denef V.J."/>
            <person name="McMahon K.D."/>
            <person name="Konstantinidis K.T."/>
            <person name="Eloe-Fadrosh E.A."/>
            <person name="Kyrpides N.C."/>
            <person name="Woyke T."/>
        </authorList>
    </citation>
    <scope>NUCLEOTIDE SEQUENCE</scope>
    <source>
        <strain evidence="2">GVMAG-M-3300023179-59</strain>
    </source>
</reference>
<organism evidence="2">
    <name type="scientific">viral metagenome</name>
    <dbReference type="NCBI Taxonomy" id="1070528"/>
    <lineage>
        <taxon>unclassified sequences</taxon>
        <taxon>metagenomes</taxon>
        <taxon>organismal metagenomes</taxon>
    </lineage>
</organism>
<dbReference type="GO" id="GO:0005634">
    <property type="term" value="C:nucleus"/>
    <property type="evidence" value="ECO:0007669"/>
    <property type="project" value="TreeGrafter"/>
</dbReference>
<dbReference type="Gene3D" id="1.10.510.10">
    <property type="entry name" value="Transferase(Phosphotransferase) domain 1"/>
    <property type="match status" value="1"/>
</dbReference>
<dbReference type="PANTHER" id="PTHR24419">
    <property type="entry name" value="INTERLEUKIN-1 RECEPTOR-ASSOCIATED KINASE"/>
    <property type="match status" value="1"/>
</dbReference>
<accession>A0A6C0H171</accession>
<proteinExistence type="predicted"/>
<dbReference type="GO" id="GO:0035556">
    <property type="term" value="P:intracellular signal transduction"/>
    <property type="evidence" value="ECO:0007669"/>
    <property type="project" value="TreeGrafter"/>
</dbReference>
<dbReference type="InterPro" id="IPR011009">
    <property type="entry name" value="Kinase-like_dom_sf"/>
</dbReference>
<dbReference type="GO" id="GO:0004672">
    <property type="term" value="F:protein kinase activity"/>
    <property type="evidence" value="ECO:0007669"/>
    <property type="project" value="InterPro"/>
</dbReference>
<dbReference type="SUPFAM" id="SSF56112">
    <property type="entry name" value="Protein kinase-like (PK-like)"/>
    <property type="match status" value="1"/>
</dbReference>
<evidence type="ECO:0000259" key="1">
    <source>
        <dbReference type="PROSITE" id="PS50011"/>
    </source>
</evidence>
<dbReference type="EMBL" id="MN739849">
    <property type="protein sequence ID" value="QHT74298.1"/>
    <property type="molecule type" value="Genomic_DNA"/>
</dbReference>
<dbReference type="AlphaFoldDB" id="A0A6C0H171"/>
<dbReference type="PROSITE" id="PS50011">
    <property type="entry name" value="PROTEIN_KINASE_DOM"/>
    <property type="match status" value="1"/>
</dbReference>
<evidence type="ECO:0000313" key="2">
    <source>
        <dbReference type="EMBL" id="QHT74298.1"/>
    </source>
</evidence>
<dbReference type="InterPro" id="IPR000719">
    <property type="entry name" value="Prot_kinase_dom"/>
</dbReference>
<name>A0A6C0H171_9ZZZZ</name>
<dbReference type="PANTHER" id="PTHR24419:SF34">
    <property type="entry name" value="PROTEIN TUBE-RELATED"/>
    <property type="match status" value="1"/>
</dbReference>